<dbReference type="CDD" id="cd00054">
    <property type="entry name" value="EGF_CA"/>
    <property type="match status" value="2"/>
</dbReference>
<dbReference type="SUPFAM" id="SSF57535">
    <property type="entry name" value="Complement control module/SCR domain"/>
    <property type="match status" value="1"/>
</dbReference>
<dbReference type="GO" id="GO:0005509">
    <property type="term" value="F:calcium ion binding"/>
    <property type="evidence" value="ECO:0007669"/>
    <property type="project" value="InterPro"/>
</dbReference>
<sequence length="432" mass="47687">MSDFFKYIFGRVAKCSAFSEDSEDLCSVIIKMKVFFMLVFTSQLFTSQGQDCPSGEEVLNALHQVQKLLSAHETSFLQSLRSLRKKLSLLQNSTVKHSKPNTDKGTVSDCPPPEALANGRILGTVFKFGHEVHFLCSSGFQLTGPETRVCLDSQNWSGAQPSCKFVDTTVNNDASSSSPSHPAASVSTHVRASRCIEFLDSTHCTCEQGYSISSHNSTLCTDIDECELFRLTRPGRLCLHTCVNTAGSFHCECPAGYSLGRDSRSCHDIDECARATHNCSSEQVCVNTFGGHRCVDVDCPRIGNANYIKTSALRCDRNPCIQGDKACFQAPVFINFHFMSVVSNMSTPTVLFRLSAARILGDTLRFGLLGTRGVQHFSVQRSDRLTGELVLVNSLQGPDALEVEIEMSEMERRVLLGRYITKVTLFVSPYNF</sequence>
<dbReference type="PROSITE" id="PS50923">
    <property type="entry name" value="SUSHI"/>
    <property type="match status" value="1"/>
</dbReference>
<dbReference type="OrthoDB" id="4062651at2759"/>
<keyword evidence="8" id="KW-0768">Sushi</keyword>
<gene>
    <name evidence="12" type="primary">LOC113043679</name>
</gene>
<dbReference type="InterPro" id="IPR026823">
    <property type="entry name" value="cEGF"/>
</dbReference>
<dbReference type="InterPro" id="IPR000742">
    <property type="entry name" value="EGF"/>
</dbReference>
<dbReference type="PROSITE" id="PS00010">
    <property type="entry name" value="ASX_HYDROXYL"/>
    <property type="match status" value="1"/>
</dbReference>
<evidence type="ECO:0000256" key="8">
    <source>
        <dbReference type="PROSITE-ProRule" id="PRU00302"/>
    </source>
</evidence>
<keyword evidence="11" id="KW-1185">Reference proteome</keyword>
<dbReference type="InterPro" id="IPR000436">
    <property type="entry name" value="Sushi_SCR_CCP_dom"/>
</dbReference>
<dbReference type="Gene3D" id="2.10.25.10">
    <property type="entry name" value="Laminin"/>
    <property type="match status" value="3"/>
</dbReference>
<dbReference type="SMART" id="SM00181">
    <property type="entry name" value="EGF"/>
    <property type="match status" value="2"/>
</dbReference>
<dbReference type="Pfam" id="PF00084">
    <property type="entry name" value="Sushi"/>
    <property type="match status" value="1"/>
</dbReference>
<dbReference type="SMART" id="SM00032">
    <property type="entry name" value="CCP"/>
    <property type="match status" value="1"/>
</dbReference>
<accession>A0A6P6JH38</accession>
<dbReference type="CDD" id="cd00033">
    <property type="entry name" value="CCP"/>
    <property type="match status" value="1"/>
</dbReference>
<dbReference type="PANTHER" id="PTHR24034:SF197">
    <property type="entry name" value="FIBULIN-7-LIKE"/>
    <property type="match status" value="1"/>
</dbReference>
<dbReference type="SMART" id="SM00179">
    <property type="entry name" value="EGF_CA"/>
    <property type="match status" value="2"/>
</dbReference>
<dbReference type="AlphaFoldDB" id="A0A6P6JH38"/>
<feature type="disulfide bond" evidence="8">
    <location>
        <begin position="136"/>
        <end position="163"/>
    </location>
</feature>
<dbReference type="InterPro" id="IPR001881">
    <property type="entry name" value="EGF-like_Ca-bd_dom"/>
</dbReference>
<protein>
    <submittedName>
        <fullName evidence="12">Fibulin-7</fullName>
    </submittedName>
</protein>
<evidence type="ECO:0000256" key="2">
    <source>
        <dbReference type="ARBA" id="ARBA00006127"/>
    </source>
</evidence>
<keyword evidence="3" id="KW-0964">Secreted</keyword>
<dbReference type="FunFam" id="2.10.25.10:FF:000010">
    <property type="entry name" value="Pro-epidermal growth factor"/>
    <property type="match status" value="1"/>
</dbReference>
<evidence type="ECO:0000256" key="5">
    <source>
        <dbReference type="ARBA" id="ARBA00022737"/>
    </source>
</evidence>
<keyword evidence="6 8" id="KW-1015">Disulfide bond</keyword>
<dbReference type="InterPro" id="IPR055088">
    <property type="entry name" value="Fibulin_C"/>
</dbReference>
<evidence type="ECO:0000313" key="12">
    <source>
        <dbReference type="RefSeq" id="XP_026058978.1"/>
    </source>
</evidence>
<name>A0A6P6JH38_CARAU</name>
<evidence type="ECO:0000259" key="10">
    <source>
        <dbReference type="PROSITE" id="PS50923"/>
    </source>
</evidence>
<evidence type="ECO:0000256" key="4">
    <source>
        <dbReference type="ARBA" id="ARBA00022536"/>
    </source>
</evidence>
<evidence type="ECO:0000256" key="7">
    <source>
        <dbReference type="PROSITE-ProRule" id="PRU00076"/>
    </source>
</evidence>
<comment type="subcellular location">
    <subcellularLocation>
        <location evidence="1">Secreted</location>
        <location evidence="1">Extracellular space</location>
        <location evidence="1">Extracellular matrix</location>
    </subcellularLocation>
</comment>
<organism evidence="11 12">
    <name type="scientific">Carassius auratus</name>
    <name type="common">Goldfish</name>
    <dbReference type="NCBI Taxonomy" id="7957"/>
    <lineage>
        <taxon>Eukaryota</taxon>
        <taxon>Metazoa</taxon>
        <taxon>Chordata</taxon>
        <taxon>Craniata</taxon>
        <taxon>Vertebrata</taxon>
        <taxon>Euteleostomi</taxon>
        <taxon>Actinopterygii</taxon>
        <taxon>Neopterygii</taxon>
        <taxon>Teleostei</taxon>
        <taxon>Ostariophysi</taxon>
        <taxon>Cypriniformes</taxon>
        <taxon>Cyprinidae</taxon>
        <taxon>Cyprininae</taxon>
        <taxon>Carassius</taxon>
    </lineage>
</organism>
<dbReference type="PROSITE" id="PS50026">
    <property type="entry name" value="EGF_3"/>
    <property type="match status" value="1"/>
</dbReference>
<dbReference type="RefSeq" id="XP_026058978.1">
    <property type="nucleotide sequence ID" value="XM_026203193.1"/>
</dbReference>
<comment type="caution">
    <text evidence="7">Lacks conserved residue(s) required for the propagation of feature annotation.</text>
</comment>
<evidence type="ECO:0000256" key="6">
    <source>
        <dbReference type="ARBA" id="ARBA00023157"/>
    </source>
</evidence>
<reference evidence="12" key="1">
    <citation type="submission" date="2025-08" db="UniProtKB">
        <authorList>
            <consortium name="RefSeq"/>
        </authorList>
    </citation>
    <scope>IDENTIFICATION</scope>
    <source>
        <strain evidence="12">Wakin</strain>
        <tissue evidence="12">Muscle</tissue>
    </source>
</reference>
<dbReference type="InterPro" id="IPR050751">
    <property type="entry name" value="ECM_structural_protein"/>
</dbReference>
<feature type="domain" description="EGF-like" evidence="9">
    <location>
        <begin position="222"/>
        <end position="267"/>
    </location>
</feature>
<evidence type="ECO:0000259" key="9">
    <source>
        <dbReference type="PROSITE" id="PS50026"/>
    </source>
</evidence>
<dbReference type="PROSITE" id="PS01186">
    <property type="entry name" value="EGF_2"/>
    <property type="match status" value="1"/>
</dbReference>
<proteinExistence type="inferred from homology"/>
<dbReference type="Proteomes" id="UP000515129">
    <property type="component" value="Chromosome 25"/>
</dbReference>
<dbReference type="SUPFAM" id="SSF57196">
    <property type="entry name" value="EGF/Laminin"/>
    <property type="match status" value="2"/>
</dbReference>
<dbReference type="InterPro" id="IPR000152">
    <property type="entry name" value="EGF-type_Asp/Asn_hydroxyl_site"/>
</dbReference>
<keyword evidence="5" id="KW-0677">Repeat</keyword>
<keyword evidence="3" id="KW-0272">Extracellular matrix</keyword>
<evidence type="ECO:0000256" key="3">
    <source>
        <dbReference type="ARBA" id="ARBA00022530"/>
    </source>
</evidence>
<dbReference type="InterPro" id="IPR035976">
    <property type="entry name" value="Sushi/SCR/CCP_sf"/>
</dbReference>
<dbReference type="Pfam" id="PF12662">
    <property type="entry name" value="cEGF"/>
    <property type="match status" value="1"/>
</dbReference>
<evidence type="ECO:0000256" key="1">
    <source>
        <dbReference type="ARBA" id="ARBA00004498"/>
    </source>
</evidence>
<feature type="domain" description="Sushi" evidence="10">
    <location>
        <begin position="108"/>
        <end position="165"/>
    </location>
</feature>
<evidence type="ECO:0000313" key="11">
    <source>
        <dbReference type="Proteomes" id="UP000515129"/>
    </source>
</evidence>
<dbReference type="PANTHER" id="PTHR24034">
    <property type="entry name" value="EGF-LIKE DOMAIN-CONTAINING PROTEIN"/>
    <property type="match status" value="1"/>
</dbReference>
<dbReference type="Gene3D" id="2.10.70.10">
    <property type="entry name" value="Complement Module, domain 1"/>
    <property type="match status" value="1"/>
</dbReference>
<keyword evidence="4 7" id="KW-0245">EGF-like domain</keyword>
<dbReference type="Pfam" id="PF22914">
    <property type="entry name" value="Fibulin_C"/>
    <property type="match status" value="1"/>
</dbReference>
<comment type="similarity">
    <text evidence="2">Belongs to the fibulin family.</text>
</comment>
<dbReference type="GeneID" id="113043679"/>
<dbReference type="KEGG" id="caua:113043679"/>